<name>A0AA36CER8_9BILA</name>
<accession>A0AA36CER8</accession>
<dbReference type="Pfam" id="PF10318">
    <property type="entry name" value="7TM_GPCR_Srh"/>
    <property type="match status" value="1"/>
</dbReference>
<feature type="non-terminal residue" evidence="2">
    <location>
        <position position="236"/>
    </location>
</feature>
<sequence length="236" mass="27312">MEPVDINDYPEIYFVFQCVSVPATLLNLFGLYVIWFGTPKRVGNYKTYLCYLQINAILYDLILVYLIFPVFSFPAGGAYSMGMLPKLGIKAWGQMTHPIVKNFISQPTYYGLQAEMKVITVPAVSVYNTIIFWGFSYLIIPSYLQIRAWYAFLYQLGLYYLAAYSIWISILTCSHGVASTIVLFLFYGSYRRFLYHWFTKLTKVVKPTPRGRSSSIFVVSQNRVTLERTIRLTKDE</sequence>
<feature type="transmembrane region" description="Helical" evidence="1">
    <location>
        <begin position="48"/>
        <end position="71"/>
    </location>
</feature>
<feature type="transmembrane region" description="Helical" evidence="1">
    <location>
        <begin position="12"/>
        <end position="36"/>
    </location>
</feature>
<evidence type="ECO:0000256" key="1">
    <source>
        <dbReference type="SAM" id="Phobius"/>
    </source>
</evidence>
<gene>
    <name evidence="2" type="ORF">MSPICULIGERA_LOCUS5645</name>
</gene>
<proteinExistence type="predicted"/>
<keyword evidence="1" id="KW-0812">Transmembrane</keyword>
<dbReference type="AlphaFoldDB" id="A0AA36CER8"/>
<dbReference type="Proteomes" id="UP001177023">
    <property type="component" value="Unassembled WGS sequence"/>
</dbReference>
<evidence type="ECO:0000313" key="2">
    <source>
        <dbReference type="EMBL" id="CAJ0567078.1"/>
    </source>
</evidence>
<keyword evidence="3" id="KW-1185">Reference proteome</keyword>
<reference evidence="2" key="1">
    <citation type="submission" date="2023-06" db="EMBL/GenBank/DDBJ databases">
        <authorList>
            <person name="Delattre M."/>
        </authorList>
    </citation>
    <scope>NUCLEOTIDE SEQUENCE</scope>
    <source>
        <strain evidence="2">AF72</strain>
    </source>
</reference>
<feature type="transmembrane region" description="Helical" evidence="1">
    <location>
        <begin position="152"/>
        <end position="170"/>
    </location>
</feature>
<keyword evidence="1" id="KW-0472">Membrane</keyword>
<protein>
    <recommendedName>
        <fullName evidence="4">G protein-coupled receptor</fullName>
    </recommendedName>
</protein>
<organism evidence="2 3">
    <name type="scientific">Mesorhabditis spiculigera</name>
    <dbReference type="NCBI Taxonomy" id="96644"/>
    <lineage>
        <taxon>Eukaryota</taxon>
        <taxon>Metazoa</taxon>
        <taxon>Ecdysozoa</taxon>
        <taxon>Nematoda</taxon>
        <taxon>Chromadorea</taxon>
        <taxon>Rhabditida</taxon>
        <taxon>Rhabditina</taxon>
        <taxon>Rhabditomorpha</taxon>
        <taxon>Rhabditoidea</taxon>
        <taxon>Rhabditidae</taxon>
        <taxon>Mesorhabditinae</taxon>
        <taxon>Mesorhabditis</taxon>
    </lineage>
</organism>
<evidence type="ECO:0000313" key="3">
    <source>
        <dbReference type="Proteomes" id="UP001177023"/>
    </source>
</evidence>
<dbReference type="EMBL" id="CATQJA010001403">
    <property type="protein sequence ID" value="CAJ0567078.1"/>
    <property type="molecule type" value="Genomic_DNA"/>
</dbReference>
<comment type="caution">
    <text evidence="2">The sequence shown here is derived from an EMBL/GenBank/DDBJ whole genome shotgun (WGS) entry which is preliminary data.</text>
</comment>
<dbReference type="InterPro" id="IPR019422">
    <property type="entry name" value="7TM_GPCR_serpentine_rcpt_Srh"/>
</dbReference>
<evidence type="ECO:0008006" key="4">
    <source>
        <dbReference type="Google" id="ProtNLM"/>
    </source>
</evidence>
<feature type="transmembrane region" description="Helical" evidence="1">
    <location>
        <begin position="119"/>
        <end position="140"/>
    </location>
</feature>
<keyword evidence="1" id="KW-1133">Transmembrane helix</keyword>
<feature type="transmembrane region" description="Helical" evidence="1">
    <location>
        <begin position="176"/>
        <end position="194"/>
    </location>
</feature>